<dbReference type="InterPro" id="IPR002641">
    <property type="entry name" value="PNPLA_dom"/>
</dbReference>
<dbReference type="Gene3D" id="3.40.1090.10">
    <property type="entry name" value="Cytosolic phospholipase A2 catalytic domain"/>
    <property type="match status" value="2"/>
</dbReference>
<keyword evidence="1 4" id="KW-0378">Hydrolase</keyword>
<dbReference type="SUPFAM" id="SSF52151">
    <property type="entry name" value="FabD/lysophospholipase-like"/>
    <property type="match status" value="1"/>
</dbReference>
<dbReference type="AlphaFoldDB" id="A0A4Z0CD70"/>
<evidence type="ECO:0000313" key="6">
    <source>
        <dbReference type="EMBL" id="TFZ08390.1"/>
    </source>
</evidence>
<evidence type="ECO:0000259" key="5">
    <source>
        <dbReference type="PROSITE" id="PS51635"/>
    </source>
</evidence>
<dbReference type="GO" id="GO:0016042">
    <property type="term" value="P:lipid catabolic process"/>
    <property type="evidence" value="ECO:0007669"/>
    <property type="project" value="UniProtKB-UniRule"/>
</dbReference>
<dbReference type="GO" id="GO:0016787">
    <property type="term" value="F:hydrolase activity"/>
    <property type="evidence" value="ECO:0007669"/>
    <property type="project" value="UniProtKB-UniRule"/>
</dbReference>
<name>A0A4Z0CD70_9BURK</name>
<dbReference type="OrthoDB" id="9770965at2"/>
<evidence type="ECO:0000256" key="3">
    <source>
        <dbReference type="ARBA" id="ARBA00023098"/>
    </source>
</evidence>
<dbReference type="RefSeq" id="WP_135248326.1">
    <property type="nucleotide sequence ID" value="NZ_SMLK01000001.1"/>
</dbReference>
<dbReference type="PANTHER" id="PTHR14226:SF78">
    <property type="entry name" value="SLR0060 PROTEIN"/>
    <property type="match status" value="1"/>
</dbReference>
<dbReference type="InterPro" id="IPR050301">
    <property type="entry name" value="NTE"/>
</dbReference>
<dbReference type="InterPro" id="IPR016035">
    <property type="entry name" value="Acyl_Trfase/lysoPLipase"/>
</dbReference>
<sequence>MPEFTRINLALQGGGSHGAFTWGVLDALLEDRRLSFEGLSGTSAGAMNVAALASGWAVARRANRDPREGAREALAAFWDEVATLGAAGSVHRKLFASLWGLSPLGAFGFVPSQPISPYQFNPLDLNPLRDLLERRIDFAAIRAQHTHRLYVSATEVETGRAQIFTGAALTADAVMASACLPQLWRATVIGGQPYWDGGYSANPAITPLLTLSESRDVLLVQINPLRREEVPREGGDIVDRMAELAFNASLLTQMRQLHAWNQLAERGAAAGRGAMRVHRVDGGRVLEELPQSSRTTADPVLVRRLFKAGREAAQAWCDANHGDVGRRSTVDLRKEYGDGTWLQLAAPPAPAVRRLRPRRMLLKSRPRIDGRKR</sequence>
<gene>
    <name evidence="6" type="ORF">EZ216_04335</name>
</gene>
<feature type="active site" description="Proton acceptor" evidence="4">
    <location>
        <position position="196"/>
    </location>
</feature>
<dbReference type="PANTHER" id="PTHR14226">
    <property type="entry name" value="NEUROPATHY TARGET ESTERASE/SWISS CHEESE D.MELANOGASTER"/>
    <property type="match status" value="1"/>
</dbReference>
<keyword evidence="3 4" id="KW-0443">Lipid metabolism</keyword>
<protein>
    <submittedName>
        <fullName evidence="6">Patatin-like phospholipase family protein</fullName>
    </submittedName>
</protein>
<organism evidence="6 7">
    <name type="scientific">Ramlibacter humi</name>
    <dbReference type="NCBI Taxonomy" id="2530451"/>
    <lineage>
        <taxon>Bacteria</taxon>
        <taxon>Pseudomonadati</taxon>
        <taxon>Pseudomonadota</taxon>
        <taxon>Betaproteobacteria</taxon>
        <taxon>Burkholderiales</taxon>
        <taxon>Comamonadaceae</taxon>
        <taxon>Ramlibacter</taxon>
    </lineage>
</organism>
<proteinExistence type="predicted"/>
<evidence type="ECO:0000256" key="1">
    <source>
        <dbReference type="ARBA" id="ARBA00022801"/>
    </source>
</evidence>
<comment type="caution">
    <text evidence="6">The sequence shown here is derived from an EMBL/GenBank/DDBJ whole genome shotgun (WGS) entry which is preliminary data.</text>
</comment>
<feature type="short sequence motif" description="GXSXG" evidence="4">
    <location>
        <begin position="41"/>
        <end position="45"/>
    </location>
</feature>
<accession>A0A4Z0CD70</accession>
<dbReference type="Pfam" id="PF01734">
    <property type="entry name" value="Patatin"/>
    <property type="match status" value="1"/>
</dbReference>
<keyword evidence="7" id="KW-1185">Reference proteome</keyword>
<evidence type="ECO:0000256" key="4">
    <source>
        <dbReference type="PROSITE-ProRule" id="PRU01161"/>
    </source>
</evidence>
<dbReference type="EMBL" id="SMLK01000001">
    <property type="protein sequence ID" value="TFZ08390.1"/>
    <property type="molecule type" value="Genomic_DNA"/>
</dbReference>
<dbReference type="PROSITE" id="PS51635">
    <property type="entry name" value="PNPLA"/>
    <property type="match status" value="1"/>
</dbReference>
<feature type="domain" description="PNPLA" evidence="5">
    <location>
        <begin position="9"/>
        <end position="209"/>
    </location>
</feature>
<evidence type="ECO:0000256" key="2">
    <source>
        <dbReference type="ARBA" id="ARBA00022963"/>
    </source>
</evidence>
<dbReference type="Proteomes" id="UP000297839">
    <property type="component" value="Unassembled WGS sequence"/>
</dbReference>
<feature type="active site" description="Nucleophile" evidence="4">
    <location>
        <position position="43"/>
    </location>
</feature>
<feature type="short sequence motif" description="GXGXXG" evidence="4">
    <location>
        <begin position="13"/>
        <end position="18"/>
    </location>
</feature>
<feature type="short sequence motif" description="DGA/G" evidence="4">
    <location>
        <begin position="196"/>
        <end position="198"/>
    </location>
</feature>
<keyword evidence="2 4" id="KW-0442">Lipid degradation</keyword>
<evidence type="ECO:0000313" key="7">
    <source>
        <dbReference type="Proteomes" id="UP000297839"/>
    </source>
</evidence>
<reference evidence="6 7" key="1">
    <citation type="submission" date="2019-03" db="EMBL/GenBank/DDBJ databases">
        <title>Ramlibacter sp. 18x22-1, whole genome shotgun sequence.</title>
        <authorList>
            <person name="Zhang X."/>
            <person name="Feng G."/>
            <person name="Zhu H."/>
        </authorList>
    </citation>
    <scope>NUCLEOTIDE SEQUENCE [LARGE SCALE GENOMIC DNA]</scope>
    <source>
        <strain evidence="6 7">18x22-1</strain>
    </source>
</reference>